<keyword evidence="3" id="KW-1185">Reference proteome</keyword>
<dbReference type="AlphaFoldDB" id="A0AAE0WKJ5"/>
<dbReference type="Proteomes" id="UP001274830">
    <property type="component" value="Unassembled WGS sequence"/>
</dbReference>
<dbReference type="InterPro" id="IPR021858">
    <property type="entry name" value="Fun_TF"/>
</dbReference>
<organism evidence="2 3">
    <name type="scientific">Recurvomyces mirabilis</name>
    <dbReference type="NCBI Taxonomy" id="574656"/>
    <lineage>
        <taxon>Eukaryota</taxon>
        <taxon>Fungi</taxon>
        <taxon>Dikarya</taxon>
        <taxon>Ascomycota</taxon>
        <taxon>Pezizomycotina</taxon>
        <taxon>Dothideomycetes</taxon>
        <taxon>Dothideomycetidae</taxon>
        <taxon>Mycosphaerellales</taxon>
        <taxon>Teratosphaeriaceae</taxon>
        <taxon>Recurvomyces</taxon>
    </lineage>
</organism>
<accession>A0AAE0WKJ5</accession>
<evidence type="ECO:0000313" key="2">
    <source>
        <dbReference type="EMBL" id="KAK3673421.1"/>
    </source>
</evidence>
<feature type="region of interest" description="Disordered" evidence="1">
    <location>
        <begin position="217"/>
        <end position="242"/>
    </location>
</feature>
<dbReference type="PANTHER" id="PTHR38791">
    <property type="entry name" value="ZN(II)2CYS6 TRANSCRIPTION FACTOR (EUROFUNG)-RELATED-RELATED"/>
    <property type="match status" value="1"/>
</dbReference>
<dbReference type="Pfam" id="PF11951">
    <property type="entry name" value="Fungal_trans_2"/>
    <property type="match status" value="1"/>
</dbReference>
<protein>
    <submittedName>
        <fullName evidence="2">Uncharacterized protein</fullName>
    </submittedName>
</protein>
<feature type="compositionally biased region" description="Low complexity" evidence="1">
    <location>
        <begin position="228"/>
        <end position="240"/>
    </location>
</feature>
<dbReference type="InterPro" id="IPR053175">
    <property type="entry name" value="DHMBA_Reg_Transcription_Factor"/>
</dbReference>
<evidence type="ECO:0000313" key="3">
    <source>
        <dbReference type="Proteomes" id="UP001274830"/>
    </source>
</evidence>
<evidence type="ECO:0000256" key="1">
    <source>
        <dbReference type="SAM" id="MobiDB-lite"/>
    </source>
</evidence>
<proteinExistence type="predicted"/>
<sequence>MARTYFFHHFVAGDHFDFLLGYDINDFLLTPITACGLAAISNVTNDTSLRNTARKYYVDAITALNEVLKDPTLVREDRTLIAIMLLSLHEPLWLDSNHALHSWDQHMNGAVQVLQLRGQAQLHTEFGRMLFRELRKNILLNALFAEQRVPQFVVSWSETIAANESECLRDDLSLLTARLASVKASFADRSLRDDVLEAEAATIETDLLGWSERMRQADVQARPHQNPSTSSSHSTRQISTPPAESRSWNFWRCLRILLSRVQEAVYRRSWPHLTQVPPSPQHYREIRESMTTDICAGVAQRVGDDMSSEVRSGSVAAGLLSIWPLHIAGTCLLEELAESSTTPGGSRTLLLNRTLHLDPNSATSVQLAWVIRRLDHIGGNYGIQWAYLTRRLLAGERGVYYNLGRSRVITDEERDQAIFEEVLDLSALVESTSEAL</sequence>
<reference evidence="2" key="1">
    <citation type="submission" date="2023-07" db="EMBL/GenBank/DDBJ databases">
        <title>Black Yeasts Isolated from many extreme environments.</title>
        <authorList>
            <person name="Coleine C."/>
            <person name="Stajich J.E."/>
            <person name="Selbmann L."/>
        </authorList>
    </citation>
    <scope>NUCLEOTIDE SEQUENCE</scope>
    <source>
        <strain evidence="2">CCFEE 5485</strain>
    </source>
</reference>
<name>A0AAE0WKJ5_9PEZI</name>
<dbReference type="EMBL" id="JAUTXT010000025">
    <property type="protein sequence ID" value="KAK3673421.1"/>
    <property type="molecule type" value="Genomic_DNA"/>
</dbReference>
<comment type="caution">
    <text evidence="2">The sequence shown here is derived from an EMBL/GenBank/DDBJ whole genome shotgun (WGS) entry which is preliminary data.</text>
</comment>
<gene>
    <name evidence="2" type="ORF">LTR78_006655</name>
</gene>